<gene>
    <name evidence="1" type="ORF">EJ913_24540</name>
</gene>
<keyword evidence="2" id="KW-1185">Reference proteome</keyword>
<dbReference type="Proteomes" id="UP000280346">
    <property type="component" value="Unassembled WGS sequence"/>
</dbReference>
<name>A0A3S0UYT5_9PROT</name>
<proteinExistence type="predicted"/>
<dbReference type="OrthoDB" id="7306948at2"/>
<reference evidence="1 2" key="1">
    <citation type="submission" date="2018-12" db="EMBL/GenBank/DDBJ databases">
        <authorList>
            <person name="Yang Y."/>
        </authorList>
    </citation>
    <scope>NUCLEOTIDE SEQUENCE [LARGE SCALE GENOMIC DNA]</scope>
    <source>
        <strain evidence="1 2">GSF71</strain>
    </source>
</reference>
<evidence type="ECO:0000313" key="2">
    <source>
        <dbReference type="Proteomes" id="UP000280346"/>
    </source>
</evidence>
<comment type="caution">
    <text evidence="1">The sequence shown here is derived from an EMBL/GenBank/DDBJ whole genome shotgun (WGS) entry which is preliminary data.</text>
</comment>
<evidence type="ECO:0000313" key="1">
    <source>
        <dbReference type="EMBL" id="RUQ66009.1"/>
    </source>
</evidence>
<dbReference type="RefSeq" id="WP_127002860.1">
    <property type="nucleotide sequence ID" value="NZ_JBNPXW010000011.1"/>
</dbReference>
<dbReference type="EMBL" id="RZIJ01000024">
    <property type="protein sequence ID" value="RUQ66009.1"/>
    <property type="molecule type" value="Genomic_DNA"/>
</dbReference>
<organism evidence="1 2">
    <name type="scientific">Azospirillum doebereinerae</name>
    <dbReference type="NCBI Taxonomy" id="92933"/>
    <lineage>
        <taxon>Bacteria</taxon>
        <taxon>Pseudomonadati</taxon>
        <taxon>Pseudomonadota</taxon>
        <taxon>Alphaproteobacteria</taxon>
        <taxon>Rhodospirillales</taxon>
        <taxon>Azospirillaceae</taxon>
        <taxon>Azospirillum</taxon>
    </lineage>
</organism>
<protein>
    <submittedName>
        <fullName evidence="1">Uncharacterized protein</fullName>
    </submittedName>
</protein>
<sequence>MNATNWQSCRAVRFDEPTDVRTIELRRGEWVVILAVGEKPQASPVGGPGTYTVDLPRTLHSAPFPILVVAMPMAFAVLLGTQGKPVCELPSVPGDTTPKEATCGAP</sequence>
<dbReference type="AlphaFoldDB" id="A0A3S0UYT5"/>
<accession>A0A3S0UYT5</accession>